<keyword evidence="3" id="KW-0804">Transcription</keyword>
<sequence>MEIKGSLSEKTARTTASYLETSLDAADTVYLPACQIPCGQEILFQGEIPGIFAEEAVRNHSFSMVSRHFHESLELYFLLEGERFYFVEQDTYHVRDHMGILVDQNQIHKTCPAGTKTRHHRFLLQLEGRALSEIIRLCGFQGLPEFGEQYRGIIHFSESEWNQVLKLLERIKSELSCIGTSERFSGSEAEKRVAEGMIRLYTAQLLLLLIRVRSREEAQGWKEPRQSSLVHTGMYQKVHEIAIYLQNNSARKLCLDDLAAHFFISRSYLTRIFRTVTGFTVSEYQNICRIKKAQILLRETSMSITEISMETGFGSLPYFERVFRQTAAQTPLQYRQSVRKHVN</sequence>
<dbReference type="InterPro" id="IPR037923">
    <property type="entry name" value="HTH-like"/>
</dbReference>
<protein>
    <submittedName>
        <fullName evidence="5">AraC family transcriptional regulator</fullName>
    </submittedName>
</protein>
<proteinExistence type="predicted"/>
<evidence type="ECO:0000313" key="6">
    <source>
        <dbReference type="Proteomes" id="UP001600894"/>
    </source>
</evidence>
<keyword evidence="2" id="KW-0238">DNA-binding</keyword>
<dbReference type="Pfam" id="PF02311">
    <property type="entry name" value="AraC_binding"/>
    <property type="match status" value="1"/>
</dbReference>
<dbReference type="SUPFAM" id="SSF51215">
    <property type="entry name" value="Regulatory protein AraC"/>
    <property type="match status" value="1"/>
</dbReference>
<dbReference type="PROSITE" id="PS01124">
    <property type="entry name" value="HTH_ARAC_FAMILY_2"/>
    <property type="match status" value="1"/>
</dbReference>
<accession>A0ABQ0ATA3</accession>
<dbReference type="SUPFAM" id="SSF46689">
    <property type="entry name" value="Homeodomain-like"/>
    <property type="match status" value="2"/>
</dbReference>
<name>A0ABQ0ATA3_9FIRM</name>
<organism evidence="5 6">
    <name type="scientific">Enterocloster alcoholdehydrogenati</name>
    <dbReference type="NCBI Taxonomy" id="2547410"/>
    <lineage>
        <taxon>Bacteria</taxon>
        <taxon>Bacillati</taxon>
        <taxon>Bacillota</taxon>
        <taxon>Clostridia</taxon>
        <taxon>Lachnospirales</taxon>
        <taxon>Lachnospiraceae</taxon>
        <taxon>Enterocloster</taxon>
    </lineage>
</organism>
<dbReference type="PROSITE" id="PS00041">
    <property type="entry name" value="HTH_ARAC_FAMILY_1"/>
    <property type="match status" value="1"/>
</dbReference>
<feature type="domain" description="HTH araC/xylS-type" evidence="4">
    <location>
        <begin position="239"/>
        <end position="337"/>
    </location>
</feature>
<dbReference type="SMART" id="SM00342">
    <property type="entry name" value="HTH_ARAC"/>
    <property type="match status" value="1"/>
</dbReference>
<evidence type="ECO:0000259" key="4">
    <source>
        <dbReference type="PROSITE" id="PS01124"/>
    </source>
</evidence>
<evidence type="ECO:0000256" key="3">
    <source>
        <dbReference type="ARBA" id="ARBA00023163"/>
    </source>
</evidence>
<keyword evidence="6" id="KW-1185">Reference proteome</keyword>
<reference evidence="5 6" key="1">
    <citation type="submission" date="2024-04" db="EMBL/GenBank/DDBJ databases">
        <title>Defined microbial consortia suppress multidrug-resistant proinflammatory Enterobacteriaceae via ecological control.</title>
        <authorList>
            <person name="Furuichi M."/>
            <person name="Kawaguchi T."/>
            <person name="Pust M."/>
            <person name="Yasuma K."/>
            <person name="Plichta D."/>
            <person name="Hasegawa N."/>
            <person name="Ohya T."/>
            <person name="Bhattarai S."/>
            <person name="Sasajima S."/>
            <person name="Aoto Y."/>
            <person name="Tuganbaev T."/>
            <person name="Yaginuma M."/>
            <person name="Ueda M."/>
            <person name="Okahashi N."/>
            <person name="Amafuji K."/>
            <person name="Kiridooshi Y."/>
            <person name="Sugita K."/>
            <person name="Strazar M."/>
            <person name="Skelly A."/>
            <person name="Suda W."/>
            <person name="Hattori M."/>
            <person name="Nakamoto N."/>
            <person name="Caballero S."/>
            <person name="Norman J."/>
            <person name="Olle B."/>
            <person name="Tanoue T."/>
            <person name="Arita M."/>
            <person name="Bucci V."/>
            <person name="Atarashi K."/>
            <person name="Xavier R."/>
            <person name="Honda K."/>
        </authorList>
    </citation>
    <scope>NUCLEOTIDE SEQUENCE [LARGE SCALE GENOMIC DNA]</scope>
    <source>
        <strain evidence="6">f13</strain>
    </source>
</reference>
<dbReference type="Pfam" id="PF12833">
    <property type="entry name" value="HTH_18"/>
    <property type="match status" value="1"/>
</dbReference>
<dbReference type="EMBL" id="BAABXL010000001">
    <property type="protein sequence ID" value="GAA6267267.1"/>
    <property type="molecule type" value="Genomic_DNA"/>
</dbReference>
<dbReference type="InterPro" id="IPR018062">
    <property type="entry name" value="HTH_AraC-typ_CS"/>
</dbReference>
<evidence type="ECO:0000256" key="2">
    <source>
        <dbReference type="ARBA" id="ARBA00023125"/>
    </source>
</evidence>
<dbReference type="Proteomes" id="UP001600894">
    <property type="component" value="Unassembled WGS sequence"/>
</dbReference>
<keyword evidence="1" id="KW-0805">Transcription regulation</keyword>
<dbReference type="PANTHER" id="PTHR43280">
    <property type="entry name" value="ARAC-FAMILY TRANSCRIPTIONAL REGULATOR"/>
    <property type="match status" value="1"/>
</dbReference>
<dbReference type="PANTHER" id="PTHR43280:SF2">
    <property type="entry name" value="HTH-TYPE TRANSCRIPTIONAL REGULATOR EXSA"/>
    <property type="match status" value="1"/>
</dbReference>
<evidence type="ECO:0000313" key="5">
    <source>
        <dbReference type="EMBL" id="GAA6267267.1"/>
    </source>
</evidence>
<dbReference type="Gene3D" id="1.10.10.60">
    <property type="entry name" value="Homeodomain-like"/>
    <property type="match status" value="2"/>
</dbReference>
<dbReference type="InterPro" id="IPR018060">
    <property type="entry name" value="HTH_AraC"/>
</dbReference>
<dbReference type="RefSeq" id="WP_390468972.1">
    <property type="nucleotide sequence ID" value="NZ_BAABXL010000001.1"/>
</dbReference>
<gene>
    <name evidence="5" type="ORF">F130042H8_03270</name>
</gene>
<dbReference type="InterPro" id="IPR009057">
    <property type="entry name" value="Homeodomain-like_sf"/>
</dbReference>
<dbReference type="InterPro" id="IPR003313">
    <property type="entry name" value="AraC-bd"/>
</dbReference>
<evidence type="ECO:0000256" key="1">
    <source>
        <dbReference type="ARBA" id="ARBA00023015"/>
    </source>
</evidence>
<comment type="caution">
    <text evidence="5">The sequence shown here is derived from an EMBL/GenBank/DDBJ whole genome shotgun (WGS) entry which is preliminary data.</text>
</comment>